<organism evidence="1 2">
    <name type="scientific">Podospora australis</name>
    <dbReference type="NCBI Taxonomy" id="1536484"/>
    <lineage>
        <taxon>Eukaryota</taxon>
        <taxon>Fungi</taxon>
        <taxon>Dikarya</taxon>
        <taxon>Ascomycota</taxon>
        <taxon>Pezizomycotina</taxon>
        <taxon>Sordariomycetes</taxon>
        <taxon>Sordariomycetidae</taxon>
        <taxon>Sordariales</taxon>
        <taxon>Podosporaceae</taxon>
        <taxon>Podospora</taxon>
    </lineage>
</organism>
<reference evidence="1" key="1">
    <citation type="journal article" date="2023" name="Mol. Phylogenet. Evol.">
        <title>Genome-scale phylogeny and comparative genomics of the fungal order Sordariales.</title>
        <authorList>
            <person name="Hensen N."/>
            <person name="Bonometti L."/>
            <person name="Westerberg I."/>
            <person name="Brannstrom I.O."/>
            <person name="Guillou S."/>
            <person name="Cros-Aarteil S."/>
            <person name="Calhoun S."/>
            <person name="Haridas S."/>
            <person name="Kuo A."/>
            <person name="Mondo S."/>
            <person name="Pangilinan J."/>
            <person name="Riley R."/>
            <person name="LaButti K."/>
            <person name="Andreopoulos B."/>
            <person name="Lipzen A."/>
            <person name="Chen C."/>
            <person name="Yan M."/>
            <person name="Daum C."/>
            <person name="Ng V."/>
            <person name="Clum A."/>
            <person name="Steindorff A."/>
            <person name="Ohm R.A."/>
            <person name="Martin F."/>
            <person name="Silar P."/>
            <person name="Natvig D.O."/>
            <person name="Lalanne C."/>
            <person name="Gautier V."/>
            <person name="Ament-Velasquez S.L."/>
            <person name="Kruys A."/>
            <person name="Hutchinson M.I."/>
            <person name="Powell A.J."/>
            <person name="Barry K."/>
            <person name="Miller A.N."/>
            <person name="Grigoriev I.V."/>
            <person name="Debuchy R."/>
            <person name="Gladieux P."/>
            <person name="Hiltunen Thoren M."/>
            <person name="Johannesson H."/>
        </authorList>
    </citation>
    <scope>NUCLEOTIDE SEQUENCE</scope>
    <source>
        <strain evidence="1">PSN309</strain>
    </source>
</reference>
<evidence type="ECO:0000313" key="2">
    <source>
        <dbReference type="Proteomes" id="UP001302126"/>
    </source>
</evidence>
<sequence>MRRAGLQLLQFGCPNWAAYVTWKCLGKSTLVLSPLSSPALSVQSRASNSSTASIPPVLLNFNLDLSFLHSSDARSRFHRRIPGHDTRRVTFFNCQSFCYPRVFFHQFPRHLSPWPPGKRPRPMGKVKDAQTWKFEMTDVTQASASNHDFQLTTALPAPAWKSRHVVHHHPLPLPSLVPFLFSLSEPSRLLPQGQEAAMVTCLLPGLVDGLSHDALLRIRFLSLPSHGSLFCRIFDDPPLPPPDTFYPHAMEHMYSIVS</sequence>
<proteinExistence type="predicted"/>
<dbReference type="EMBL" id="MU864379">
    <property type="protein sequence ID" value="KAK4189084.1"/>
    <property type="molecule type" value="Genomic_DNA"/>
</dbReference>
<dbReference type="AlphaFoldDB" id="A0AAN7AJM2"/>
<reference evidence="1" key="2">
    <citation type="submission" date="2023-05" db="EMBL/GenBank/DDBJ databases">
        <authorList>
            <consortium name="Lawrence Berkeley National Laboratory"/>
            <person name="Steindorff A."/>
            <person name="Hensen N."/>
            <person name="Bonometti L."/>
            <person name="Westerberg I."/>
            <person name="Brannstrom I.O."/>
            <person name="Guillou S."/>
            <person name="Cros-Aarteil S."/>
            <person name="Calhoun S."/>
            <person name="Haridas S."/>
            <person name="Kuo A."/>
            <person name="Mondo S."/>
            <person name="Pangilinan J."/>
            <person name="Riley R."/>
            <person name="Labutti K."/>
            <person name="Andreopoulos B."/>
            <person name="Lipzen A."/>
            <person name="Chen C."/>
            <person name="Yanf M."/>
            <person name="Daum C."/>
            <person name="Ng V."/>
            <person name="Clum A."/>
            <person name="Ohm R."/>
            <person name="Martin F."/>
            <person name="Silar P."/>
            <person name="Natvig D."/>
            <person name="Lalanne C."/>
            <person name="Gautier V."/>
            <person name="Ament-Velasquez S.L."/>
            <person name="Kruys A."/>
            <person name="Hutchinson M.I."/>
            <person name="Powell A.J."/>
            <person name="Barry K."/>
            <person name="Miller A.N."/>
            <person name="Grigoriev I.V."/>
            <person name="Debuchy R."/>
            <person name="Gladieux P."/>
            <person name="Thoren M.H."/>
            <person name="Johannesson H."/>
        </authorList>
    </citation>
    <scope>NUCLEOTIDE SEQUENCE</scope>
    <source>
        <strain evidence="1">PSN309</strain>
    </source>
</reference>
<comment type="caution">
    <text evidence="1">The sequence shown here is derived from an EMBL/GenBank/DDBJ whole genome shotgun (WGS) entry which is preliminary data.</text>
</comment>
<evidence type="ECO:0000313" key="1">
    <source>
        <dbReference type="EMBL" id="KAK4189084.1"/>
    </source>
</evidence>
<protein>
    <submittedName>
        <fullName evidence="1">Uncharacterized protein</fullName>
    </submittedName>
</protein>
<keyword evidence="2" id="KW-1185">Reference proteome</keyword>
<dbReference type="Proteomes" id="UP001302126">
    <property type="component" value="Unassembled WGS sequence"/>
</dbReference>
<name>A0AAN7AJM2_9PEZI</name>
<accession>A0AAN7AJM2</accession>
<gene>
    <name evidence="1" type="ORF">QBC35DRAFT_166184</name>
</gene>